<sequence length="376" mass="42651">MHIDNNILNRYLQGTCSTEEQQLVEQWYAQLGEDVLLDDNRVEQIVAKLDARVPLEEIEEPVVDKKVRKLTHWLYAAAAAAILFVFGLFFFQPDQVANPALVDVKAPKGENSILVFEDNRELELDNLKIGDTVMGDGYLVTRNADGEISYTATDPEVDVIYNTVRTKAGGITSLVLADGSKVWLNSKSEIRYPVNFNPNYREVALKGEAYFEVEKAAERPFYVRSEGHTIKVLGTRFNVNNRPDGFMSTLLEGKIAVTNETTKLGDEANISYPVVLKPNEAFNGRQVTYVEDAQKVLDWKEGYFDLTGLTMEEAAEKMSIWYDVEFEMDGDIKNMELFGNISKDKSLRQVCELLKEILPVTYVIEDNKVKLKHLKK</sequence>
<dbReference type="PIRSF" id="PIRSF018266">
    <property type="entry name" value="FecR"/>
    <property type="match status" value="1"/>
</dbReference>
<accession>A0A1H5SUY6</accession>
<protein>
    <recommendedName>
        <fullName evidence="6">FecR protein</fullName>
    </recommendedName>
</protein>
<dbReference type="PANTHER" id="PTHR30273">
    <property type="entry name" value="PERIPLASMIC SIGNAL SENSOR AND SIGMA FACTOR ACTIVATOR FECR-RELATED"/>
    <property type="match status" value="1"/>
</dbReference>
<keyword evidence="5" id="KW-1185">Reference proteome</keyword>
<dbReference type="OrthoDB" id="704085at2"/>
<gene>
    <name evidence="4" type="ORF">SAMN05421877_101373</name>
</gene>
<feature type="domain" description="Protein FecR C-terminal" evidence="3">
    <location>
        <begin position="306"/>
        <end position="370"/>
    </location>
</feature>
<name>A0A1H5SUY6_9SPHI</name>
<dbReference type="InterPro" id="IPR032508">
    <property type="entry name" value="FecR_C"/>
</dbReference>
<dbReference type="PANTHER" id="PTHR30273:SF2">
    <property type="entry name" value="PROTEIN FECR"/>
    <property type="match status" value="1"/>
</dbReference>
<dbReference type="Pfam" id="PF04773">
    <property type="entry name" value="FecR"/>
    <property type="match status" value="1"/>
</dbReference>
<keyword evidence="1" id="KW-1133">Transmembrane helix</keyword>
<proteinExistence type="predicted"/>
<dbReference type="InterPro" id="IPR006860">
    <property type="entry name" value="FecR"/>
</dbReference>
<dbReference type="Gene3D" id="3.55.50.30">
    <property type="match status" value="1"/>
</dbReference>
<evidence type="ECO:0000313" key="5">
    <source>
        <dbReference type="Proteomes" id="UP000236731"/>
    </source>
</evidence>
<keyword evidence="1" id="KW-0812">Transmembrane</keyword>
<dbReference type="Pfam" id="PF16344">
    <property type="entry name" value="FecR_C"/>
    <property type="match status" value="1"/>
</dbReference>
<evidence type="ECO:0008006" key="6">
    <source>
        <dbReference type="Google" id="ProtNLM"/>
    </source>
</evidence>
<organism evidence="4 5">
    <name type="scientific">Sphingobacterium lactis</name>
    <dbReference type="NCBI Taxonomy" id="797291"/>
    <lineage>
        <taxon>Bacteria</taxon>
        <taxon>Pseudomonadati</taxon>
        <taxon>Bacteroidota</taxon>
        <taxon>Sphingobacteriia</taxon>
        <taxon>Sphingobacteriales</taxon>
        <taxon>Sphingobacteriaceae</taxon>
        <taxon>Sphingobacterium</taxon>
    </lineage>
</organism>
<evidence type="ECO:0000313" key="4">
    <source>
        <dbReference type="EMBL" id="SEF53627.1"/>
    </source>
</evidence>
<dbReference type="GO" id="GO:0016989">
    <property type="term" value="F:sigma factor antagonist activity"/>
    <property type="evidence" value="ECO:0007669"/>
    <property type="project" value="TreeGrafter"/>
</dbReference>
<feature type="domain" description="FecR protein" evidence="2">
    <location>
        <begin position="163"/>
        <end position="255"/>
    </location>
</feature>
<reference evidence="5" key="1">
    <citation type="submission" date="2016-10" db="EMBL/GenBank/DDBJ databases">
        <authorList>
            <person name="Varghese N."/>
            <person name="Submissions S."/>
        </authorList>
    </citation>
    <scope>NUCLEOTIDE SEQUENCE [LARGE SCALE GENOMIC DNA]</scope>
    <source>
        <strain evidence="5">DSM 22361</strain>
    </source>
</reference>
<feature type="transmembrane region" description="Helical" evidence="1">
    <location>
        <begin position="73"/>
        <end position="91"/>
    </location>
</feature>
<dbReference type="Gene3D" id="2.60.120.1440">
    <property type="match status" value="1"/>
</dbReference>
<dbReference type="AlphaFoldDB" id="A0A1H5SUY6"/>
<dbReference type="Proteomes" id="UP000236731">
    <property type="component" value="Unassembled WGS sequence"/>
</dbReference>
<dbReference type="RefSeq" id="WP_103905015.1">
    <property type="nucleotide sequence ID" value="NZ_CP049246.1"/>
</dbReference>
<dbReference type="EMBL" id="FNUT01000001">
    <property type="protein sequence ID" value="SEF53627.1"/>
    <property type="molecule type" value="Genomic_DNA"/>
</dbReference>
<evidence type="ECO:0000259" key="3">
    <source>
        <dbReference type="Pfam" id="PF16344"/>
    </source>
</evidence>
<dbReference type="InterPro" id="IPR012373">
    <property type="entry name" value="Ferrdict_sens_TM"/>
</dbReference>
<keyword evidence="1" id="KW-0472">Membrane</keyword>
<evidence type="ECO:0000256" key="1">
    <source>
        <dbReference type="SAM" id="Phobius"/>
    </source>
</evidence>
<evidence type="ECO:0000259" key="2">
    <source>
        <dbReference type="Pfam" id="PF04773"/>
    </source>
</evidence>